<keyword evidence="2" id="KW-0472">Membrane</keyword>
<dbReference type="RefSeq" id="WP_118651761.1">
    <property type="nucleotide sequence ID" value="NZ_JACOOW010000001.1"/>
</dbReference>
<organism evidence="3 4">
    <name type="scientific">Clostridium segne</name>
    <dbReference type="NCBI Taxonomy" id="2763038"/>
    <lineage>
        <taxon>Bacteria</taxon>
        <taxon>Bacillati</taxon>
        <taxon>Bacillota</taxon>
        <taxon>Clostridia</taxon>
        <taxon>Eubacteriales</taxon>
        <taxon>Clostridiaceae</taxon>
        <taxon>Clostridium</taxon>
    </lineage>
</organism>
<keyword evidence="2" id="KW-0812">Transmembrane</keyword>
<name>A0AAW3WZZ4_9CLOT</name>
<accession>A0AAW3WZZ4</accession>
<dbReference type="AlphaFoldDB" id="A0AAW3WZZ4"/>
<keyword evidence="4" id="KW-1185">Reference proteome</keyword>
<comment type="caution">
    <text evidence="3">The sequence shown here is derived from an EMBL/GenBank/DDBJ whole genome shotgun (WGS) entry which is preliminary data.</text>
</comment>
<evidence type="ECO:0000256" key="2">
    <source>
        <dbReference type="SAM" id="Phobius"/>
    </source>
</evidence>
<dbReference type="EMBL" id="JACOOW010000001">
    <property type="protein sequence ID" value="MBC5655587.1"/>
    <property type="molecule type" value="Genomic_DNA"/>
</dbReference>
<gene>
    <name evidence="3" type="ORF">H8S19_00580</name>
</gene>
<proteinExistence type="predicted"/>
<protein>
    <submittedName>
        <fullName evidence="3">Uncharacterized protein</fullName>
    </submittedName>
</protein>
<dbReference type="Proteomes" id="UP000653904">
    <property type="component" value="Unassembled WGS sequence"/>
</dbReference>
<reference evidence="3 4" key="1">
    <citation type="submission" date="2020-08" db="EMBL/GenBank/DDBJ databases">
        <title>Genome public.</title>
        <authorList>
            <person name="Liu C."/>
            <person name="Sun Q."/>
        </authorList>
    </citation>
    <scope>NUCLEOTIDE SEQUENCE [LARGE SCALE GENOMIC DNA]</scope>
    <source>
        <strain evidence="3 4">BX14</strain>
    </source>
</reference>
<feature type="transmembrane region" description="Helical" evidence="2">
    <location>
        <begin position="45"/>
        <end position="65"/>
    </location>
</feature>
<sequence length="231" mass="25055">MLNQVISFQSENSLSSASRIHPPVTNKCRHFSTGSCKLSHIYDGILPLLALCSMLLFLLFCLPLLTFTRNQIQQKVLAYAITPPFLQTHVIDNWWGVLYPPPALSGGIMPEENSKNQSADSVSDALISDNDMNWLSQKKHIVFDVNKKAAALISSKADPMTCSNHSERSGTASASKTTTEPTESSSNSKIAATHTVSADSSLPDKAHASSDNSITLRVTCRFLSFLPGGSE</sequence>
<evidence type="ECO:0000313" key="3">
    <source>
        <dbReference type="EMBL" id="MBC5655587.1"/>
    </source>
</evidence>
<feature type="compositionally biased region" description="Low complexity" evidence="1">
    <location>
        <begin position="171"/>
        <end position="189"/>
    </location>
</feature>
<keyword evidence="2" id="KW-1133">Transmembrane helix</keyword>
<feature type="region of interest" description="Disordered" evidence="1">
    <location>
        <begin position="159"/>
        <end position="211"/>
    </location>
</feature>
<evidence type="ECO:0000256" key="1">
    <source>
        <dbReference type="SAM" id="MobiDB-lite"/>
    </source>
</evidence>
<evidence type="ECO:0000313" key="4">
    <source>
        <dbReference type="Proteomes" id="UP000653904"/>
    </source>
</evidence>